<evidence type="ECO:0000313" key="1">
    <source>
        <dbReference type="EMBL" id="TCD00753.1"/>
    </source>
</evidence>
<keyword evidence="2" id="KW-1185">Reference proteome</keyword>
<dbReference type="AlphaFoldDB" id="A0A4R0NMD7"/>
<gene>
    <name evidence="1" type="ORF">EZ449_19835</name>
</gene>
<proteinExistence type="predicted"/>
<dbReference type="RefSeq" id="WP_131562202.1">
    <property type="nucleotide sequence ID" value="NZ_SJSN01000020.1"/>
</dbReference>
<dbReference type="Proteomes" id="UP000291485">
    <property type="component" value="Unassembled WGS sequence"/>
</dbReference>
<dbReference type="EMBL" id="SJSN01000020">
    <property type="protein sequence ID" value="TCD00753.1"/>
    <property type="molecule type" value="Genomic_DNA"/>
</dbReference>
<reference evidence="1 2" key="1">
    <citation type="submission" date="2019-02" db="EMBL/GenBank/DDBJ databases">
        <title>Pedobacter sp. RP-3-11 sp. nov., isolated from Arctic soil.</title>
        <authorList>
            <person name="Dahal R.H."/>
        </authorList>
    </citation>
    <scope>NUCLEOTIDE SEQUENCE [LARGE SCALE GENOMIC DNA]</scope>
    <source>
        <strain evidence="1 2">RP-3-11</strain>
    </source>
</reference>
<comment type="caution">
    <text evidence="1">The sequence shown here is derived from an EMBL/GenBank/DDBJ whole genome shotgun (WGS) entry which is preliminary data.</text>
</comment>
<dbReference type="Pfam" id="PF16153">
    <property type="entry name" value="DUF4861"/>
    <property type="match status" value="1"/>
</dbReference>
<accession>A0A4R0NMD7</accession>
<dbReference type="InterPro" id="IPR032342">
    <property type="entry name" value="DUF4861"/>
</dbReference>
<sequence length="378" mass="42444">MKKFLSSIFLVLLALGHLFGQAKYPIISVTNNSSIERKDVLVSIPWVKILIADPKIDTAKFLVMDKSTEKEIPYQLEYKGEKKVQNLLLQISVKANGSLKLMIFASKAKPLAAKTFARYVPERKDDFAWENDKVAFRMYGKALEKTSEDAYGIDVWVKNTSKLVVNDRYKKNDYHKDHGDGLDYYSVGFTLGAGGMAPYVKDSIRYSGNYKSSRVLDNGPLRSTFQLSYNEWNAAGIKVNVTKTISIDAGTQLNRIEHLYHFAAPTNRLPVAIGLATRDENEKKLLLNKNGVLGYWEPVHGEDGITGVGAVTINPLKLTAIQAKQIIGTTEVKNNVPYVYYAGAAWNKAGEITNENEWFNYLQKFQNELKSPLKVSVK</sequence>
<name>A0A4R0NMD7_9SPHI</name>
<dbReference type="OrthoDB" id="9800230at2"/>
<evidence type="ECO:0000313" key="2">
    <source>
        <dbReference type="Proteomes" id="UP000291485"/>
    </source>
</evidence>
<organism evidence="1 2">
    <name type="scientific">Pedobacter frigidisoli</name>
    <dbReference type="NCBI Taxonomy" id="2530455"/>
    <lineage>
        <taxon>Bacteria</taxon>
        <taxon>Pseudomonadati</taxon>
        <taxon>Bacteroidota</taxon>
        <taxon>Sphingobacteriia</taxon>
        <taxon>Sphingobacteriales</taxon>
        <taxon>Sphingobacteriaceae</taxon>
        <taxon>Pedobacter</taxon>
    </lineage>
</organism>
<protein>
    <submittedName>
        <fullName evidence="1">DUF4861 domain-containing protein</fullName>
    </submittedName>
</protein>